<name>A0A5B7K7G9_PORTR</name>
<dbReference type="AlphaFoldDB" id="A0A5B7K7G9"/>
<keyword evidence="2" id="KW-1185">Reference proteome</keyword>
<protein>
    <submittedName>
        <fullName evidence="1">Uncharacterized protein</fullName>
    </submittedName>
</protein>
<accession>A0A5B7K7G9</accession>
<sequence length="67" mass="7799">MEESRLQPDNHVNLFSSSYGGQASRWTCLEGFAVAGMSSDCYYQEAYVTSHRYEEVHCQGKRGWRDW</sequence>
<organism evidence="1 2">
    <name type="scientific">Portunus trituberculatus</name>
    <name type="common">Swimming crab</name>
    <name type="synonym">Neptunus trituberculatus</name>
    <dbReference type="NCBI Taxonomy" id="210409"/>
    <lineage>
        <taxon>Eukaryota</taxon>
        <taxon>Metazoa</taxon>
        <taxon>Ecdysozoa</taxon>
        <taxon>Arthropoda</taxon>
        <taxon>Crustacea</taxon>
        <taxon>Multicrustacea</taxon>
        <taxon>Malacostraca</taxon>
        <taxon>Eumalacostraca</taxon>
        <taxon>Eucarida</taxon>
        <taxon>Decapoda</taxon>
        <taxon>Pleocyemata</taxon>
        <taxon>Brachyura</taxon>
        <taxon>Eubrachyura</taxon>
        <taxon>Portunoidea</taxon>
        <taxon>Portunidae</taxon>
        <taxon>Portuninae</taxon>
        <taxon>Portunus</taxon>
    </lineage>
</organism>
<dbReference type="Proteomes" id="UP000324222">
    <property type="component" value="Unassembled WGS sequence"/>
</dbReference>
<comment type="caution">
    <text evidence="1">The sequence shown here is derived from an EMBL/GenBank/DDBJ whole genome shotgun (WGS) entry which is preliminary data.</text>
</comment>
<evidence type="ECO:0000313" key="2">
    <source>
        <dbReference type="Proteomes" id="UP000324222"/>
    </source>
</evidence>
<proteinExistence type="predicted"/>
<gene>
    <name evidence="1" type="ORF">E2C01_102180</name>
</gene>
<dbReference type="EMBL" id="VSRR010150832">
    <property type="protein sequence ID" value="MPD06372.1"/>
    <property type="molecule type" value="Genomic_DNA"/>
</dbReference>
<reference evidence="1 2" key="1">
    <citation type="submission" date="2019-05" db="EMBL/GenBank/DDBJ databases">
        <title>Another draft genome of Portunus trituberculatus and its Hox gene families provides insights of decapod evolution.</title>
        <authorList>
            <person name="Jeong J.-H."/>
            <person name="Song I."/>
            <person name="Kim S."/>
            <person name="Choi T."/>
            <person name="Kim D."/>
            <person name="Ryu S."/>
            <person name="Kim W."/>
        </authorList>
    </citation>
    <scope>NUCLEOTIDE SEQUENCE [LARGE SCALE GENOMIC DNA]</scope>
    <source>
        <tissue evidence="1">Muscle</tissue>
    </source>
</reference>
<evidence type="ECO:0000313" key="1">
    <source>
        <dbReference type="EMBL" id="MPD06372.1"/>
    </source>
</evidence>